<dbReference type="SUPFAM" id="SSF52540">
    <property type="entry name" value="P-loop containing nucleoside triphosphate hydrolases"/>
    <property type="match status" value="2"/>
</dbReference>
<reference evidence="8 9" key="1">
    <citation type="submission" date="2019-12" db="EMBL/GenBank/DDBJ databases">
        <title>Functional and genomic insights into the Sphingobium yanoikuyae YC-JY1, a bacterium efficiently degrading bisphenol A.</title>
        <authorList>
            <person name="Jia Y."/>
            <person name="Li X."/>
            <person name="Wang J."/>
            <person name="Eltoukhy A."/>
            <person name="Lamraoui I."/>
            <person name="Yan Y."/>
        </authorList>
    </citation>
    <scope>NUCLEOTIDE SEQUENCE [LARGE SCALE GENOMIC DNA]</scope>
    <source>
        <strain evidence="8 9">YC-JY1</strain>
    </source>
</reference>
<evidence type="ECO:0000259" key="6">
    <source>
        <dbReference type="PROSITE" id="PS51192"/>
    </source>
</evidence>
<gene>
    <name evidence="8" type="ORF">GS397_23455</name>
</gene>
<dbReference type="PROSITE" id="PS51192">
    <property type="entry name" value="HELICASE_ATP_BIND_1"/>
    <property type="match status" value="1"/>
</dbReference>
<dbReference type="GO" id="GO:0004386">
    <property type="term" value="F:helicase activity"/>
    <property type="evidence" value="ECO:0007669"/>
    <property type="project" value="UniProtKB-KW"/>
</dbReference>
<dbReference type="SMART" id="SM00490">
    <property type="entry name" value="HELICc"/>
    <property type="match status" value="1"/>
</dbReference>
<dbReference type="InterPro" id="IPR001650">
    <property type="entry name" value="Helicase_C-like"/>
</dbReference>
<dbReference type="InterPro" id="IPR049730">
    <property type="entry name" value="SNF2/RAD54-like_C"/>
</dbReference>
<dbReference type="InterPro" id="IPR038718">
    <property type="entry name" value="SNF2-like_sf"/>
</dbReference>
<feature type="region of interest" description="Disordered" evidence="5">
    <location>
        <begin position="412"/>
        <end position="432"/>
    </location>
</feature>
<name>A0A6P1GMS7_SPHYA</name>
<dbReference type="Gene3D" id="3.40.50.10810">
    <property type="entry name" value="Tandem AAA-ATPase domain"/>
    <property type="match status" value="1"/>
</dbReference>
<dbReference type="InterPro" id="IPR024975">
    <property type="entry name" value="NOV_C"/>
</dbReference>
<dbReference type="Pfam" id="PF00271">
    <property type="entry name" value="Helicase_C"/>
    <property type="match status" value="1"/>
</dbReference>
<dbReference type="CDD" id="cd18011">
    <property type="entry name" value="DEXDc_RapA"/>
    <property type="match status" value="1"/>
</dbReference>
<evidence type="ECO:0000256" key="1">
    <source>
        <dbReference type="ARBA" id="ARBA00022741"/>
    </source>
</evidence>
<proteinExistence type="predicted"/>
<dbReference type="InterPro" id="IPR057342">
    <property type="entry name" value="DEXDc_RapA"/>
</dbReference>
<evidence type="ECO:0000256" key="4">
    <source>
        <dbReference type="ARBA" id="ARBA00022840"/>
    </source>
</evidence>
<evidence type="ECO:0000256" key="5">
    <source>
        <dbReference type="SAM" id="MobiDB-lite"/>
    </source>
</evidence>
<dbReference type="InterPro" id="IPR000330">
    <property type="entry name" value="SNF2_N"/>
</dbReference>
<accession>A0A6P1GMS7</accession>
<dbReference type="Pfam" id="PF00176">
    <property type="entry name" value="SNF2-rel_dom"/>
    <property type="match status" value="1"/>
</dbReference>
<dbReference type="PANTHER" id="PTHR45766:SF6">
    <property type="entry name" value="SWI_SNF-RELATED MATRIX-ASSOCIATED ACTIN-DEPENDENT REGULATOR OF CHROMATIN SUBFAMILY A-LIKE PROTEIN 1"/>
    <property type="match status" value="1"/>
</dbReference>
<evidence type="ECO:0000256" key="2">
    <source>
        <dbReference type="ARBA" id="ARBA00022801"/>
    </source>
</evidence>
<evidence type="ECO:0000256" key="3">
    <source>
        <dbReference type="ARBA" id="ARBA00022806"/>
    </source>
</evidence>
<feature type="domain" description="Helicase C-terminal" evidence="7">
    <location>
        <begin position="481"/>
        <end position="641"/>
    </location>
</feature>
<dbReference type="InterPro" id="IPR014001">
    <property type="entry name" value="Helicase_ATP-bd"/>
</dbReference>
<dbReference type="Pfam" id="PF13020">
    <property type="entry name" value="NOV_C"/>
    <property type="match status" value="1"/>
</dbReference>
<dbReference type="EMBL" id="CP047218">
    <property type="protein sequence ID" value="QHD69700.1"/>
    <property type="molecule type" value="Genomic_DNA"/>
</dbReference>
<dbReference type="Gene3D" id="3.40.50.300">
    <property type="entry name" value="P-loop containing nucleotide triphosphate hydrolases"/>
    <property type="match status" value="1"/>
</dbReference>
<dbReference type="PANTHER" id="PTHR45766">
    <property type="entry name" value="DNA ANNEALING HELICASE AND ENDONUCLEASE ZRANB3 FAMILY MEMBER"/>
    <property type="match status" value="1"/>
</dbReference>
<organism evidence="8 9">
    <name type="scientific">Sphingobium yanoikuyae</name>
    <name type="common">Sphingomonas yanoikuyae</name>
    <dbReference type="NCBI Taxonomy" id="13690"/>
    <lineage>
        <taxon>Bacteria</taxon>
        <taxon>Pseudomonadati</taxon>
        <taxon>Pseudomonadota</taxon>
        <taxon>Alphaproteobacteria</taxon>
        <taxon>Sphingomonadales</taxon>
        <taxon>Sphingomonadaceae</taxon>
        <taxon>Sphingobium</taxon>
    </lineage>
</organism>
<dbReference type="RefSeq" id="WP_159367777.1">
    <property type="nucleotide sequence ID" value="NZ_CP047218.1"/>
</dbReference>
<dbReference type="AlphaFoldDB" id="A0A6P1GMS7"/>
<dbReference type="Proteomes" id="UP000464086">
    <property type="component" value="Chromosome"/>
</dbReference>
<feature type="compositionally biased region" description="Acidic residues" evidence="5">
    <location>
        <begin position="422"/>
        <end position="432"/>
    </location>
</feature>
<keyword evidence="1" id="KW-0547">Nucleotide-binding</keyword>
<protein>
    <submittedName>
        <fullName evidence="8">DUF3883 domain-containing protein</fullName>
    </submittedName>
</protein>
<sequence>MKIEELAQGQSLSGVEPSEVVTVVAIVPLGEGSVQLIYRTPDGSMKERMLGRVDEELIEFATTERPFSFDGDGDAFKLTCEAKRIDLAFLFDPMMAVHSSNVDPLPHQITAVYESLLPRQPLRFVLADDPGAGKTIMAGLYIRELIMRADAHRILIVAPGSLVEQWRDELYEKFGLEFHVYSSLMEQTSPSGNPFDDYARLIVRLDQLSRNEELQEKLCAPGWDLAVFDEAHKLSAHYFGSKLEKTGRFRFAEKLGAHVRHLLLMTATPHNGKEEDFQLFLSLLDSDRFYGKFRDGVHKVDASDLMRRMVKEELVKFDGTPLFPERKAYTVNYELSPIEAALYEAVTEYVQTEMGKADQLEGARKGSVGFALTALQRRLASSPEAIFQSLKRRRERLENRLRDEKLGIKGRQAKAETYPGIPEDDDDLSAEEQEELEESLIDDATAAKTVVELEAEIVILKGLEDQAKVVVASGQDRKWDELSKILQDHPEMRDGSGRQRKIIIFSEHRDTLNYLQARIAGVLGNPDAIVSIHGGTHRDERRRLQALFRSDPDVRVLVATDAAGEGVNLQNANLMVNYDLPWNPNRLEQRFGRIHRIGQTEVCHLWNLVAKETREGAVYHRLLEKLRVESDALKGRVFDILGEVFEETSLKDLLLQAIRYGDQPDVRARLSQKIDQALDHDHLKTLLDRNALDQTTISPERLFAVKEEMEKAEARRLQPFFVRAFFLKALDTLGGTAHPREAGRYEVTHVPAAIRERDRRITGRNRHEHEPVLRRYSRVCFDRNAIQPLDKPGLERALLMHPGHPLMLTLSDMILEQHANLLRQGAVLVDPSDEGLDPALLFLLTHEIKSGDGSVLSKRLQFVRVAPDGTAQFAGWAPHLDLEPLDEAERSLLSGVIDAPWLSSGQEARALSLAATTLVPEHYNEVAQRRIDHVEKTINAVHERLSKEIAFWQDRWVKLKEDGDAGKDVRLNLQNVERTLGDLQSRLESRKKELQSMRHVVNGTPVVLGAALIVPGGLMNKLRGDEPIDPTAATFAADAAARSRIEQLAMQAVTKAEEARGCRVVDVSAAKCGWDLSSYPPAVEGRQLDPRHIEVKGRVKGASTVTVSRNEMLYAFNQGDKFVLAIALVDSDDSIDGPYYVRNPFDREPGWGVASINFNLSDLLARAEAQ</sequence>
<keyword evidence="3" id="KW-0347">Helicase</keyword>
<dbReference type="PROSITE" id="PS51194">
    <property type="entry name" value="HELICASE_CTER"/>
    <property type="match status" value="1"/>
</dbReference>
<evidence type="ECO:0000313" key="9">
    <source>
        <dbReference type="Proteomes" id="UP000464086"/>
    </source>
</evidence>
<evidence type="ECO:0000313" key="8">
    <source>
        <dbReference type="EMBL" id="QHD69700.1"/>
    </source>
</evidence>
<keyword evidence="4" id="KW-0067">ATP-binding</keyword>
<feature type="domain" description="Helicase ATP-binding" evidence="6">
    <location>
        <begin position="115"/>
        <end position="287"/>
    </location>
</feature>
<dbReference type="CDD" id="cd18793">
    <property type="entry name" value="SF2_C_SNF"/>
    <property type="match status" value="1"/>
</dbReference>
<dbReference type="SMART" id="SM00487">
    <property type="entry name" value="DEXDc"/>
    <property type="match status" value="1"/>
</dbReference>
<dbReference type="GO" id="GO:0005524">
    <property type="term" value="F:ATP binding"/>
    <property type="evidence" value="ECO:0007669"/>
    <property type="project" value="UniProtKB-KW"/>
</dbReference>
<dbReference type="GO" id="GO:0016787">
    <property type="term" value="F:hydrolase activity"/>
    <property type="evidence" value="ECO:0007669"/>
    <property type="project" value="UniProtKB-KW"/>
</dbReference>
<evidence type="ECO:0000259" key="7">
    <source>
        <dbReference type="PROSITE" id="PS51194"/>
    </source>
</evidence>
<dbReference type="InterPro" id="IPR027417">
    <property type="entry name" value="P-loop_NTPase"/>
</dbReference>
<keyword evidence="2" id="KW-0378">Hydrolase</keyword>